<reference evidence="1 2" key="1">
    <citation type="journal article" date="2016" name="Nat. Commun.">
        <title>Thousands of microbial genomes shed light on interconnected biogeochemical processes in an aquifer system.</title>
        <authorList>
            <person name="Anantharaman K."/>
            <person name="Brown C.T."/>
            <person name="Hug L.A."/>
            <person name="Sharon I."/>
            <person name="Castelle C.J."/>
            <person name="Probst A.J."/>
            <person name="Thomas B.C."/>
            <person name="Singh A."/>
            <person name="Wilkins M.J."/>
            <person name="Karaoz U."/>
            <person name="Brodie E.L."/>
            <person name="Williams K.H."/>
            <person name="Hubbard S.S."/>
            <person name="Banfield J.F."/>
        </authorList>
    </citation>
    <scope>NUCLEOTIDE SEQUENCE [LARGE SCALE GENOMIC DNA]</scope>
</reference>
<evidence type="ECO:0000313" key="1">
    <source>
        <dbReference type="EMBL" id="OGJ01997.1"/>
    </source>
</evidence>
<organism evidence="1 2">
    <name type="scientific">Candidatus Nomurabacteria bacterium RIFCSPLOWO2_12_FULL_44_11</name>
    <dbReference type="NCBI Taxonomy" id="1801796"/>
    <lineage>
        <taxon>Bacteria</taxon>
        <taxon>Candidatus Nomuraibacteriota</taxon>
    </lineage>
</organism>
<protein>
    <submittedName>
        <fullName evidence="1">Uncharacterized protein</fullName>
    </submittedName>
</protein>
<dbReference type="Proteomes" id="UP000178645">
    <property type="component" value="Unassembled WGS sequence"/>
</dbReference>
<proteinExistence type="predicted"/>
<comment type="caution">
    <text evidence="1">The sequence shown here is derived from an EMBL/GenBank/DDBJ whole genome shotgun (WGS) entry which is preliminary data.</text>
</comment>
<dbReference type="EMBL" id="MFVU01000014">
    <property type="protein sequence ID" value="OGJ01997.1"/>
    <property type="molecule type" value="Genomic_DNA"/>
</dbReference>
<dbReference type="AlphaFoldDB" id="A0A1F6Y6K5"/>
<gene>
    <name evidence="1" type="ORF">A3G53_01790</name>
</gene>
<sequence>MIEKLKQTIKDEIAKLPKEIQEVINTYDWVKMVEEIGKKYSLNEDKIESLQVETLLVLTGLEEGNYFAQNLERNVGITKGDATSLVREIEEKIFAPIYQTLMENIKSKMKDKNPTWEQTVNFILSGGNYAVFVVPTRVGIPTEVEKTRNGMINTIPPRPDKGEVGRGF</sequence>
<accession>A0A1F6Y6K5</accession>
<name>A0A1F6Y6K5_9BACT</name>
<evidence type="ECO:0000313" key="2">
    <source>
        <dbReference type="Proteomes" id="UP000178645"/>
    </source>
</evidence>